<protein>
    <recommendedName>
        <fullName evidence="2">Guanylate cyclase domain-containing protein</fullName>
    </recommendedName>
</protein>
<dbReference type="FunFam" id="3.30.70.1230:FF:000062">
    <property type="entry name" value="Predicted protein"/>
    <property type="match status" value="1"/>
</dbReference>
<evidence type="ECO:0000256" key="1">
    <source>
        <dbReference type="SAM" id="MobiDB-lite"/>
    </source>
</evidence>
<dbReference type="SUPFAM" id="SSF53850">
    <property type="entry name" value="Periplasmic binding protein-like II"/>
    <property type="match status" value="1"/>
</dbReference>
<evidence type="ECO:0000313" key="3">
    <source>
        <dbReference type="EMBL" id="CAD8666933.1"/>
    </source>
</evidence>
<proteinExistence type="predicted"/>
<dbReference type="SMART" id="SM00044">
    <property type="entry name" value="CYCc"/>
    <property type="match status" value="1"/>
</dbReference>
<feature type="compositionally biased region" description="Polar residues" evidence="1">
    <location>
        <begin position="1247"/>
        <end position="1268"/>
    </location>
</feature>
<dbReference type="Pfam" id="PF00211">
    <property type="entry name" value="Guanylate_cyc"/>
    <property type="match status" value="1"/>
</dbReference>
<dbReference type="SUPFAM" id="SSF55073">
    <property type="entry name" value="Nucleotide cyclase"/>
    <property type="match status" value="2"/>
</dbReference>
<accession>A0A7S0WH63</accession>
<reference evidence="3" key="1">
    <citation type="submission" date="2021-01" db="EMBL/GenBank/DDBJ databases">
        <authorList>
            <person name="Corre E."/>
            <person name="Pelletier E."/>
            <person name="Niang G."/>
            <person name="Scheremetjew M."/>
            <person name="Finn R."/>
            <person name="Kale V."/>
            <person name="Holt S."/>
            <person name="Cochrane G."/>
            <person name="Meng A."/>
            <person name="Brown T."/>
            <person name="Cohen L."/>
        </authorList>
    </citation>
    <scope>NUCLEOTIDE SEQUENCE</scope>
    <source>
        <strain evidence="3">SAG 11-49</strain>
    </source>
</reference>
<dbReference type="InterPro" id="IPR001054">
    <property type="entry name" value="A/G_cyclase"/>
</dbReference>
<dbReference type="EMBL" id="HBFB01004151">
    <property type="protein sequence ID" value="CAD8666933.1"/>
    <property type="molecule type" value="Transcribed_RNA"/>
</dbReference>
<name>A0A7S0WH63_9CHLO</name>
<feature type="domain" description="Guanylate cyclase" evidence="2">
    <location>
        <begin position="999"/>
        <end position="1144"/>
    </location>
</feature>
<dbReference type="InterPro" id="IPR050697">
    <property type="entry name" value="Adenylyl/Guanylyl_Cyclase_3/4"/>
</dbReference>
<dbReference type="PROSITE" id="PS50125">
    <property type="entry name" value="GUANYLATE_CYCLASE_2"/>
    <property type="match status" value="1"/>
</dbReference>
<organism evidence="3">
    <name type="scientific">Chlamydomonas leiostraca</name>
    <dbReference type="NCBI Taxonomy" id="1034604"/>
    <lineage>
        <taxon>Eukaryota</taxon>
        <taxon>Viridiplantae</taxon>
        <taxon>Chlorophyta</taxon>
        <taxon>core chlorophytes</taxon>
        <taxon>Chlorophyceae</taxon>
        <taxon>CS clade</taxon>
        <taxon>Chlamydomonadales</taxon>
        <taxon>Chlamydomonadaceae</taxon>
        <taxon>Chlamydomonas</taxon>
    </lineage>
</organism>
<evidence type="ECO:0000259" key="2">
    <source>
        <dbReference type="PROSITE" id="PS50125"/>
    </source>
</evidence>
<dbReference type="Gene3D" id="3.30.70.1230">
    <property type="entry name" value="Nucleotide cyclase"/>
    <property type="match status" value="2"/>
</dbReference>
<dbReference type="GO" id="GO:0035556">
    <property type="term" value="P:intracellular signal transduction"/>
    <property type="evidence" value="ECO:0007669"/>
    <property type="project" value="InterPro"/>
</dbReference>
<dbReference type="Gene3D" id="3.40.190.10">
    <property type="entry name" value="Periplasmic binding protein-like II"/>
    <property type="match status" value="1"/>
</dbReference>
<dbReference type="GO" id="GO:0009190">
    <property type="term" value="P:cyclic nucleotide biosynthetic process"/>
    <property type="evidence" value="ECO:0007669"/>
    <property type="project" value="InterPro"/>
</dbReference>
<sequence length="1371" mass="148084">MICMQPKSDQYDLIKTKTENNMMKYWTLSGTLLLVVLLASGCRAQLTGTMDSAYPSTSDNKLLCMAEMVSNIEKSCSQPDVQGYYVALEALLKQFLGKCFQTNFTQNRALHVMMPDLGDRSTEWLKAQADLFKDQSQVEDVVPTFVPATQINAEVEFMLQHNLANSHDGWIMDPSGFGIVSKYGGFYDLTAAVNSPLLGLDWPDVLPLVRQRHVAYKGEVVAFPLDLNANLLFYNRDALAALNATQPPRTWQQLADMAARANMQRVNNQTMYGICLERRKDCHTQTADLFSIVAPLVQSQGTVQGVFFDPDTLPSGNTSSILTGSRAFTEALQLYVALTASAPPANVSDKCDTPARMVDLFRQGRCAFMYGYDVFKRLNDSSIRGKVGVEVLPGSEQVLDRRSDTLVACTPETCPYGDTVTDEATGASRRINIAPFLAEGGWVSAVNKRSPSEYQNISAAFFAFLSTPNTSWSYVSNPAFRFEPYRTSHLLPERWLAAGYDANDTAQYLQALQRTVRLEQPGLGGNAAMDLRIPGTKYFRELFENAAANATSGTNLVLLAGSLTQAVSRLLNDPQKIMAQYAEVVDAYLSTIQVPLAPQPPSVAPPPDSRSGSPSWLPIAIVLPTVGALLLIAAAVVYEVRNNRKHKNLFGKVLPPGLGAETSILVASVQDLAALLGALPAPVMEAALREYGEVVRKLLLRHSGYECAMEDGGATFTLAFHSPKDALLFAMEAQHMLLNAAWPAELLEARQCAPTYVQGMAAAKPKNLQDILDVGDPAVSGPTPAGYVSTAHSRIKALAAGLTGHRQERDATPADHMAHVHGVHGRHMGMASSGPTIPALVNVPTSETYTFSIACQRAWKDTSTSDPTKVLIFRGLRVHMGVHAGIHNPDDIQPAKGEAGAIYSGETIRLARAVCEAAHGGMVLLSEETYKKLPLERLWDRYLVLHVGEHRLVHEGLPPLNLYHALNRTLEGRLAYLGPVRTSSQLDPGVLDAPVGCVTVAFMNVVGAQTLLSWNADIAQQALKVFHGVVGEELKACRGYLVEAVDGLFLAAFQRPAEAILWALECNEHMIKQDWPDELLAHELCEELVISAPTKEGEVVNTVVFRGLRLKTGVDTGQVLGEVHAMTGRMTYRGKVMNRAARIMSVAKSGQVWCSAACWAMASTITPAPSVASTASGVLGHLGSFGASDLSYAQHGARTFKPLSAPQLVPSVQLDADLDYSGRESHDRGSRGSMAGREGSEGPRSSDAGQRASTRKLQSVFSNPMFTGSNGGCEDGISSGEEEPEDDGEALDIVATADNDRLHEPLATIWLGPYKLKGILAEVELVQCVWAGSQGAAGQHGMGLGLGLGLPSFTTRRTAPGRVPPAPIPLP</sequence>
<feature type="region of interest" description="Disordered" evidence="1">
    <location>
        <begin position="1220"/>
        <end position="1287"/>
    </location>
</feature>
<dbReference type="InterPro" id="IPR029787">
    <property type="entry name" value="Nucleotide_cyclase"/>
</dbReference>
<feature type="compositionally biased region" description="Basic and acidic residues" evidence="1">
    <location>
        <begin position="1220"/>
        <end position="1230"/>
    </location>
</feature>
<gene>
    <name evidence="3" type="ORF">CLEI1391_LOCUS2227</name>
</gene>
<dbReference type="PANTHER" id="PTHR43081">
    <property type="entry name" value="ADENYLATE CYCLASE, TERMINAL-DIFFERENTIATION SPECIFIC-RELATED"/>
    <property type="match status" value="1"/>
</dbReference>
<dbReference type="PANTHER" id="PTHR43081:SF1">
    <property type="entry name" value="ADENYLATE CYCLASE, TERMINAL-DIFFERENTIATION SPECIFIC"/>
    <property type="match status" value="1"/>
</dbReference>